<dbReference type="SMART" id="SM01130">
    <property type="entry name" value="DHDPS"/>
    <property type="match status" value="1"/>
</dbReference>
<dbReference type="PRINTS" id="PR00146">
    <property type="entry name" value="DHPICSNTHASE"/>
</dbReference>
<dbReference type="NCBIfam" id="TIGR00674">
    <property type="entry name" value="dapA"/>
    <property type="match status" value="1"/>
</dbReference>
<dbReference type="EMBL" id="JAFBER010000002">
    <property type="protein sequence ID" value="MBM7644401.1"/>
    <property type="molecule type" value="Genomic_DNA"/>
</dbReference>
<keyword evidence="10 12" id="KW-0704">Schiff base</keyword>
<dbReference type="EC" id="4.3.3.7" evidence="4 12"/>
<comment type="caution">
    <text evidence="14">The sequence shown here is derived from an EMBL/GenBank/DDBJ whole genome shotgun (WGS) entry which is preliminary data.</text>
</comment>
<keyword evidence="7 12" id="KW-0220">Diaminopimelate biosynthesis</keyword>
<name>A0ABS2PWI6_9BACL</name>
<dbReference type="GO" id="GO:0008840">
    <property type="term" value="F:4-hydroxy-tetrahydrodipicolinate synthase activity"/>
    <property type="evidence" value="ECO:0007669"/>
    <property type="project" value="UniProtKB-EC"/>
</dbReference>
<organism evidence="14 15">
    <name type="scientific">Scopulibacillus daqui</name>
    <dbReference type="NCBI Taxonomy" id="1469162"/>
    <lineage>
        <taxon>Bacteria</taxon>
        <taxon>Bacillati</taxon>
        <taxon>Bacillota</taxon>
        <taxon>Bacilli</taxon>
        <taxon>Bacillales</taxon>
        <taxon>Sporolactobacillaceae</taxon>
        <taxon>Scopulibacillus</taxon>
    </lineage>
</organism>
<sequence length="290" mass="31436">MADFGRLLTAMVTPFDDKGELSLERTTALVEHLIEHQTEGLVVAGTTGESPTLSKDEKLKLFEHVVKIVDGRIPVIAGTGSYNTAESVEFSRQAEALGVDGIMVVSPYYSKPNQEGLYQHFKTIAENVHVPVMIYNIPGRASVNISAETIIRLSEIDNITSVKEASGNLDQMASIIAGTSDDFILYSGDDGLTLPVLSIGGHGVVSVASHVIGKEMSHMIQSFTSGHHTESAKLHLKYLPIMRELFRAPSPVPVKTLLTEIGVNAGPVRLPMVELTEEEKASLTKIFNEL</sequence>
<dbReference type="PANTHER" id="PTHR12128">
    <property type="entry name" value="DIHYDRODIPICOLINATE SYNTHASE"/>
    <property type="match status" value="1"/>
</dbReference>
<dbReference type="InterPro" id="IPR020625">
    <property type="entry name" value="Schiff_base-form_aldolases_AS"/>
</dbReference>
<protein>
    <recommendedName>
        <fullName evidence="4 12">4-hydroxy-tetrahydrodipicolinate synthase</fullName>
        <shortName evidence="12">HTPA synthase</shortName>
        <ecNumber evidence="4 12">4.3.3.7</ecNumber>
    </recommendedName>
</protein>
<dbReference type="PANTHER" id="PTHR12128:SF66">
    <property type="entry name" value="4-HYDROXY-2-OXOGLUTARATE ALDOLASE, MITOCHONDRIAL"/>
    <property type="match status" value="1"/>
</dbReference>
<feature type="binding site" evidence="12">
    <location>
        <position position="47"/>
    </location>
    <ligand>
        <name>pyruvate</name>
        <dbReference type="ChEBI" id="CHEBI:15361"/>
    </ligand>
</feature>
<dbReference type="CDD" id="cd00950">
    <property type="entry name" value="DHDPS"/>
    <property type="match status" value="1"/>
</dbReference>
<dbReference type="InterPro" id="IPR002220">
    <property type="entry name" value="DapA-like"/>
</dbReference>
<dbReference type="SUPFAM" id="SSF51569">
    <property type="entry name" value="Aldolase"/>
    <property type="match status" value="1"/>
</dbReference>
<dbReference type="Pfam" id="PF00701">
    <property type="entry name" value="DHDPS"/>
    <property type="match status" value="1"/>
</dbReference>
<evidence type="ECO:0000256" key="9">
    <source>
        <dbReference type="ARBA" id="ARBA00023239"/>
    </source>
</evidence>
<comment type="catalytic activity">
    <reaction evidence="11 12">
        <text>L-aspartate 4-semialdehyde + pyruvate = (2S,4S)-4-hydroxy-2,3,4,5-tetrahydrodipicolinate + H2O + H(+)</text>
        <dbReference type="Rhea" id="RHEA:34171"/>
        <dbReference type="ChEBI" id="CHEBI:15361"/>
        <dbReference type="ChEBI" id="CHEBI:15377"/>
        <dbReference type="ChEBI" id="CHEBI:15378"/>
        <dbReference type="ChEBI" id="CHEBI:67139"/>
        <dbReference type="ChEBI" id="CHEBI:537519"/>
        <dbReference type="EC" id="4.3.3.7"/>
    </reaction>
</comment>
<dbReference type="Gene3D" id="3.20.20.70">
    <property type="entry name" value="Aldolase class I"/>
    <property type="match status" value="1"/>
</dbReference>
<evidence type="ECO:0000313" key="14">
    <source>
        <dbReference type="EMBL" id="MBM7644401.1"/>
    </source>
</evidence>
<dbReference type="PIRSF" id="PIRSF001365">
    <property type="entry name" value="DHDPS"/>
    <property type="match status" value="1"/>
</dbReference>
<dbReference type="InterPro" id="IPR013785">
    <property type="entry name" value="Aldolase_TIM"/>
</dbReference>
<comment type="caution">
    <text evidence="12">Was originally thought to be a dihydrodipicolinate synthase (DHDPS), catalyzing the condensation of (S)-aspartate-beta-semialdehyde [(S)-ASA] and pyruvate to dihydrodipicolinate (DHDP). However, it was shown in E.coli that the product of the enzymatic reaction is not dihydrodipicolinate but in fact (4S)-4-hydroxy-2,3,4,5-tetrahydro-(2S)-dipicolinic acid (HTPA), and that the consecutive dehydration reaction leading to DHDP is not spontaneous but catalyzed by DapB.</text>
</comment>
<evidence type="ECO:0000256" key="6">
    <source>
        <dbReference type="ARBA" id="ARBA00022605"/>
    </source>
</evidence>
<feature type="active site" description="Schiff-base intermediate with substrate" evidence="12">
    <location>
        <position position="163"/>
    </location>
</feature>
<comment type="subcellular location">
    <subcellularLocation>
        <location evidence="12">Cytoplasm</location>
    </subcellularLocation>
</comment>
<dbReference type="InterPro" id="IPR005263">
    <property type="entry name" value="DapA"/>
</dbReference>
<comment type="subunit">
    <text evidence="12">Homotetramer; dimer of dimers.</text>
</comment>
<evidence type="ECO:0000313" key="15">
    <source>
        <dbReference type="Proteomes" id="UP000808914"/>
    </source>
</evidence>
<dbReference type="PROSITE" id="PS00665">
    <property type="entry name" value="DHDPS_1"/>
    <property type="match status" value="1"/>
</dbReference>
<evidence type="ECO:0000256" key="10">
    <source>
        <dbReference type="ARBA" id="ARBA00023270"/>
    </source>
</evidence>
<dbReference type="Proteomes" id="UP000808914">
    <property type="component" value="Unassembled WGS sequence"/>
</dbReference>
<evidence type="ECO:0000256" key="11">
    <source>
        <dbReference type="ARBA" id="ARBA00047836"/>
    </source>
</evidence>
<comment type="function">
    <text evidence="1 12">Catalyzes the condensation of (S)-aspartate-beta-semialdehyde [(S)-ASA] and pyruvate to 4-hydroxy-tetrahydrodipicolinate (HTPA).</text>
</comment>
<reference evidence="14 15" key="1">
    <citation type="submission" date="2021-01" db="EMBL/GenBank/DDBJ databases">
        <title>Genomic Encyclopedia of Type Strains, Phase IV (KMG-IV): sequencing the most valuable type-strain genomes for metagenomic binning, comparative biology and taxonomic classification.</title>
        <authorList>
            <person name="Goeker M."/>
        </authorList>
    </citation>
    <scope>NUCLEOTIDE SEQUENCE [LARGE SCALE GENOMIC DNA]</scope>
    <source>
        <strain evidence="14 15">DSM 28236</strain>
    </source>
</reference>
<keyword evidence="6 12" id="KW-0028">Amino-acid biosynthesis</keyword>
<keyword evidence="5 12" id="KW-0963">Cytoplasm</keyword>
<dbReference type="RefSeq" id="WP_205002365.1">
    <property type="nucleotide sequence ID" value="NZ_JAFBER010000002.1"/>
</dbReference>
<evidence type="ECO:0000256" key="5">
    <source>
        <dbReference type="ARBA" id="ARBA00022490"/>
    </source>
</evidence>
<evidence type="ECO:0000256" key="7">
    <source>
        <dbReference type="ARBA" id="ARBA00022915"/>
    </source>
</evidence>
<evidence type="ECO:0000256" key="8">
    <source>
        <dbReference type="ARBA" id="ARBA00023154"/>
    </source>
</evidence>
<dbReference type="HAMAP" id="MF_00418">
    <property type="entry name" value="DapA"/>
    <property type="match status" value="1"/>
</dbReference>
<feature type="site" description="Part of a proton relay during catalysis" evidence="12">
    <location>
        <position position="46"/>
    </location>
</feature>
<evidence type="ECO:0000256" key="12">
    <source>
        <dbReference type="HAMAP-Rule" id="MF_00418"/>
    </source>
</evidence>
<proteinExistence type="inferred from homology"/>
<feature type="site" description="Part of a proton relay during catalysis" evidence="12">
    <location>
        <position position="109"/>
    </location>
</feature>
<feature type="active site" description="Proton donor/acceptor" evidence="12">
    <location>
        <position position="135"/>
    </location>
</feature>
<accession>A0ABS2PWI6</accession>
<comment type="similarity">
    <text evidence="3 12 13">Belongs to the DapA family.</text>
</comment>
<evidence type="ECO:0000256" key="2">
    <source>
        <dbReference type="ARBA" id="ARBA00005120"/>
    </source>
</evidence>
<dbReference type="PROSITE" id="PS00666">
    <property type="entry name" value="DHDPS_2"/>
    <property type="match status" value="1"/>
</dbReference>
<comment type="pathway">
    <text evidence="2 12">Amino-acid biosynthesis; L-lysine biosynthesis via DAP pathway; (S)-tetrahydrodipicolinate from L-aspartate: step 3/4.</text>
</comment>
<feature type="binding site" evidence="12">
    <location>
        <position position="205"/>
    </location>
    <ligand>
        <name>pyruvate</name>
        <dbReference type="ChEBI" id="CHEBI:15361"/>
    </ligand>
</feature>
<evidence type="ECO:0000256" key="4">
    <source>
        <dbReference type="ARBA" id="ARBA00012086"/>
    </source>
</evidence>
<evidence type="ECO:0000256" key="3">
    <source>
        <dbReference type="ARBA" id="ARBA00007592"/>
    </source>
</evidence>
<keyword evidence="9 12" id="KW-0456">Lyase</keyword>
<keyword evidence="8 12" id="KW-0457">Lysine biosynthesis</keyword>
<gene>
    <name evidence="12" type="primary">dapA</name>
    <name evidence="14" type="ORF">JOD45_000594</name>
</gene>
<keyword evidence="15" id="KW-1185">Reference proteome</keyword>
<evidence type="ECO:0000256" key="1">
    <source>
        <dbReference type="ARBA" id="ARBA00003294"/>
    </source>
</evidence>
<evidence type="ECO:0000256" key="13">
    <source>
        <dbReference type="PIRNR" id="PIRNR001365"/>
    </source>
</evidence>
<dbReference type="InterPro" id="IPR020624">
    <property type="entry name" value="Schiff_base-form_aldolases_CS"/>
</dbReference>